<reference evidence="1 2" key="1">
    <citation type="submission" date="2020-03" db="EMBL/GenBank/DDBJ databases">
        <title>FDA dAtabase for Regulatory Grade micrObial Sequences (FDA-ARGOS): Supporting development and validation of Infectious Disease Dx tests.</title>
        <authorList>
            <person name="Campos J."/>
            <person name="Goldberg B."/>
            <person name="Tallon L."/>
            <person name="Sadzewicz L."/>
            <person name="Vavikolanu K."/>
            <person name="Mehta A."/>
            <person name="Aluvathingal J."/>
            <person name="Nadendla S."/>
            <person name="Nandy P."/>
            <person name="Geyer C."/>
            <person name="Yan Y."/>
            <person name="Sichtig H."/>
        </authorList>
    </citation>
    <scope>NUCLEOTIDE SEQUENCE [LARGE SCALE GENOMIC DNA]</scope>
    <source>
        <strain evidence="1 2">FDAARGOS_656</strain>
    </source>
</reference>
<sequence>MANKISTIRYKRQIRPLLSKIHTLNDLYSKNPSLFEFDISKIDINKPIKSPDADYHPRKRTKTEPEERLKSLKHYVSSELFKAYTELLSILKPVLISLAPSDCSWTLATRCAFEIGKEMAESTTTTYYRLNNVHLFDSDLVNPSIKELYDELYGDIDDWIDMEPAQVTNNYRQYLLIGYVSKLLVIHSQTTLYIFLPVLLHWLSHQNPYLRHLGQLLANDFFSFPDNSTTNIEELNGLKFNNTSRIFWTLYGVDYWKPFLNRASLSVVLPYKISLELFDELEALISYQKKCKTYEDAYQHFKNIYTLAVEMACNWLPFYSITFPNNKIIFNSLRQLQEFMQGKLKVLSSQGGKYTLLYKRSQGFFESLEAISYYYLYPDRKIILNSVDTVAKTAVKLRIDNHKFLAWLNRNAF</sequence>
<comment type="caution">
    <text evidence="1">The sequence shown here is derived from an EMBL/GenBank/DDBJ whole genome shotgun (WGS) entry which is preliminary data.</text>
</comment>
<gene>
    <name evidence="1" type="ORF">FOB64_000852</name>
</gene>
<evidence type="ECO:0000313" key="1">
    <source>
        <dbReference type="EMBL" id="KAF6071896.1"/>
    </source>
</evidence>
<evidence type="ECO:0000313" key="2">
    <source>
        <dbReference type="Proteomes" id="UP000536275"/>
    </source>
</evidence>
<proteinExistence type="predicted"/>
<name>A0A8H6C4J1_CANAX</name>
<dbReference type="EMBL" id="JABWAD010000010">
    <property type="protein sequence ID" value="KAF6071896.1"/>
    <property type="molecule type" value="Genomic_DNA"/>
</dbReference>
<organism evidence="1 2">
    <name type="scientific">Candida albicans</name>
    <name type="common">Yeast</name>
    <dbReference type="NCBI Taxonomy" id="5476"/>
    <lineage>
        <taxon>Eukaryota</taxon>
        <taxon>Fungi</taxon>
        <taxon>Dikarya</taxon>
        <taxon>Ascomycota</taxon>
        <taxon>Saccharomycotina</taxon>
        <taxon>Pichiomycetes</taxon>
        <taxon>Debaryomycetaceae</taxon>
        <taxon>Candida/Lodderomyces clade</taxon>
        <taxon>Candida</taxon>
    </lineage>
</organism>
<dbReference type="Proteomes" id="UP000536275">
    <property type="component" value="Unassembled WGS sequence"/>
</dbReference>
<dbReference type="AlphaFoldDB" id="A0A8H6C4J1"/>
<protein>
    <submittedName>
        <fullName evidence="1">Uncharacterized protein</fullName>
    </submittedName>
</protein>
<accession>A0A8H6C4J1</accession>